<evidence type="ECO:0000256" key="1">
    <source>
        <dbReference type="SAM" id="MobiDB-lite"/>
    </source>
</evidence>
<dbReference type="Proteomes" id="UP000789901">
    <property type="component" value="Unassembled WGS sequence"/>
</dbReference>
<feature type="non-terminal residue" evidence="2">
    <location>
        <position position="1"/>
    </location>
</feature>
<name>A0ABN7W8Y8_GIGMA</name>
<accession>A0ABN7W8Y8</accession>
<keyword evidence="3" id="KW-1185">Reference proteome</keyword>
<gene>
    <name evidence="2" type="ORF">GMARGA_LOCUS27897</name>
</gene>
<reference evidence="2 3" key="1">
    <citation type="submission" date="2021-06" db="EMBL/GenBank/DDBJ databases">
        <authorList>
            <person name="Kallberg Y."/>
            <person name="Tangrot J."/>
            <person name="Rosling A."/>
        </authorList>
    </citation>
    <scope>NUCLEOTIDE SEQUENCE [LARGE SCALE GENOMIC DNA]</scope>
    <source>
        <strain evidence="2 3">120-4 pot B 10/14</strain>
    </source>
</reference>
<protein>
    <submittedName>
        <fullName evidence="2">836_t:CDS:1</fullName>
    </submittedName>
</protein>
<organism evidence="2 3">
    <name type="scientific">Gigaspora margarita</name>
    <dbReference type="NCBI Taxonomy" id="4874"/>
    <lineage>
        <taxon>Eukaryota</taxon>
        <taxon>Fungi</taxon>
        <taxon>Fungi incertae sedis</taxon>
        <taxon>Mucoromycota</taxon>
        <taxon>Glomeromycotina</taxon>
        <taxon>Glomeromycetes</taxon>
        <taxon>Diversisporales</taxon>
        <taxon>Gigasporaceae</taxon>
        <taxon>Gigaspora</taxon>
    </lineage>
</organism>
<sequence>ERQLQQKSVPKMLTQKRTKSALATSTRKRTKLLTITTIPSPSNDER</sequence>
<feature type="region of interest" description="Disordered" evidence="1">
    <location>
        <begin position="1"/>
        <end position="29"/>
    </location>
</feature>
<evidence type="ECO:0000313" key="3">
    <source>
        <dbReference type="Proteomes" id="UP000789901"/>
    </source>
</evidence>
<proteinExistence type="predicted"/>
<dbReference type="EMBL" id="CAJVQB010034816">
    <property type="protein sequence ID" value="CAG8821700.1"/>
    <property type="molecule type" value="Genomic_DNA"/>
</dbReference>
<comment type="caution">
    <text evidence="2">The sequence shown here is derived from an EMBL/GenBank/DDBJ whole genome shotgun (WGS) entry which is preliminary data.</text>
</comment>
<evidence type="ECO:0000313" key="2">
    <source>
        <dbReference type="EMBL" id="CAG8821700.1"/>
    </source>
</evidence>